<reference evidence="1" key="1">
    <citation type="journal article" date="2021" name="Proc. Natl. Acad. Sci. U.S.A.">
        <title>A Catalog of Tens of Thousands of Viruses from Human Metagenomes Reveals Hidden Associations with Chronic Diseases.</title>
        <authorList>
            <person name="Tisza M.J."/>
            <person name="Buck C.B."/>
        </authorList>
    </citation>
    <scope>NUCLEOTIDE SEQUENCE</scope>
    <source>
        <strain evidence="1">Ctrvp54</strain>
    </source>
</reference>
<sequence length="151" mass="16769">MSLTVLLLIAVLALIPCAAQPRRSGSGRSRQRVARIRIHPSTRAAPIDETAAEDVAESINAFAEYGIALTQRADFALKESKRQRRDADILRCELDSEALTYKKRQTLEKQLAAAERAEVKNNADAMRLYAQAQIQYAKARKMEEKASKGAI</sequence>
<name>A0A8S5P6Y9_9CAUD</name>
<organism evidence="1">
    <name type="scientific">Siphoviridae sp. ctrvp54</name>
    <dbReference type="NCBI Taxonomy" id="2825690"/>
    <lineage>
        <taxon>Viruses</taxon>
        <taxon>Duplodnaviria</taxon>
        <taxon>Heunggongvirae</taxon>
        <taxon>Uroviricota</taxon>
        <taxon>Caudoviricetes</taxon>
    </lineage>
</organism>
<proteinExistence type="predicted"/>
<protein>
    <submittedName>
        <fullName evidence="1">Conotoxin</fullName>
    </submittedName>
</protein>
<accession>A0A8S5P6Y9</accession>
<dbReference type="EMBL" id="BK015354">
    <property type="protein sequence ID" value="DAE02854.1"/>
    <property type="molecule type" value="Genomic_DNA"/>
</dbReference>
<evidence type="ECO:0000313" key="1">
    <source>
        <dbReference type="EMBL" id="DAE02854.1"/>
    </source>
</evidence>